<feature type="compositionally biased region" description="Basic and acidic residues" evidence="1">
    <location>
        <begin position="192"/>
        <end position="234"/>
    </location>
</feature>
<dbReference type="EMBL" id="LT670849">
    <property type="protein sequence ID" value="SHN61243.1"/>
    <property type="molecule type" value="Genomic_DNA"/>
</dbReference>
<evidence type="ECO:0000256" key="1">
    <source>
        <dbReference type="SAM" id="MobiDB-lite"/>
    </source>
</evidence>
<gene>
    <name evidence="2" type="ORF">SAMN05444170_0098</name>
</gene>
<reference evidence="3" key="1">
    <citation type="submission" date="2016-11" db="EMBL/GenBank/DDBJ databases">
        <authorList>
            <person name="Varghese N."/>
            <person name="Submissions S."/>
        </authorList>
    </citation>
    <scope>NUCLEOTIDE SEQUENCE [LARGE SCALE GENOMIC DNA]</scope>
    <source>
        <strain evidence="3">GAS401</strain>
    </source>
</reference>
<organism evidence="2 3">
    <name type="scientific">Bradyrhizobium erythrophlei</name>
    <dbReference type="NCBI Taxonomy" id="1437360"/>
    <lineage>
        <taxon>Bacteria</taxon>
        <taxon>Pseudomonadati</taxon>
        <taxon>Pseudomonadota</taxon>
        <taxon>Alphaproteobacteria</taxon>
        <taxon>Hyphomicrobiales</taxon>
        <taxon>Nitrobacteraceae</taxon>
        <taxon>Bradyrhizobium</taxon>
    </lineage>
</organism>
<dbReference type="Proteomes" id="UP000184096">
    <property type="component" value="Chromosome I"/>
</dbReference>
<feature type="region of interest" description="Disordered" evidence="1">
    <location>
        <begin position="299"/>
        <end position="319"/>
    </location>
</feature>
<proteinExistence type="predicted"/>
<feature type="compositionally biased region" description="Gly residues" evidence="1">
    <location>
        <begin position="299"/>
        <end position="309"/>
    </location>
</feature>
<name>A0A1M7SRP2_9BRAD</name>
<evidence type="ECO:0000313" key="2">
    <source>
        <dbReference type="EMBL" id="SHN61243.1"/>
    </source>
</evidence>
<sequence>MTLFDLVHFSPQQAGRSRAGRWLAPIGLLAFLLLPLSTQGLAQAPDWGKWEVVGNDKGIPPGTGYPGGHNLCEGMSLAGRHAYWRCMPGCPGIDVINQFCWQAVSDGIYTCPDGKGFRRLERVRHSKVHCGPKDWQLTKHHADLYEETWQTKVTTPPEETTPQAPPTTDAELPTTADGSSVQWGGGPPPWAPKEEAKTDTDTGKTDTPKTDTGKTDTGKLDTPKTDTPKTDTAKTDTGQKTVTGGGSSTTPSNSKKANKKEVRNKGGGRTIDRSRGGDDIDPETAAAIGSAVGIGIGMGLGGLGRGGHMGGDRGRMMDR</sequence>
<dbReference type="AlphaFoldDB" id="A0A1M7SRP2"/>
<feature type="compositionally biased region" description="Basic and acidic residues" evidence="1">
    <location>
        <begin position="259"/>
        <end position="278"/>
    </location>
</feature>
<dbReference type="RefSeq" id="WP_072815857.1">
    <property type="nucleotide sequence ID" value="NZ_LT670849.1"/>
</dbReference>
<feature type="compositionally biased region" description="Basic and acidic residues" evidence="1">
    <location>
        <begin position="310"/>
        <end position="319"/>
    </location>
</feature>
<evidence type="ECO:0000313" key="3">
    <source>
        <dbReference type="Proteomes" id="UP000184096"/>
    </source>
</evidence>
<feature type="region of interest" description="Disordered" evidence="1">
    <location>
        <begin position="150"/>
        <end position="284"/>
    </location>
</feature>
<protein>
    <submittedName>
        <fullName evidence="2">Uncharacterized protein</fullName>
    </submittedName>
</protein>
<accession>A0A1M7SRP2</accession>
<keyword evidence="3" id="KW-1185">Reference proteome</keyword>
<feature type="compositionally biased region" description="Low complexity" evidence="1">
    <location>
        <begin position="154"/>
        <end position="168"/>
    </location>
</feature>
<feature type="compositionally biased region" description="Low complexity" evidence="1">
    <location>
        <begin position="235"/>
        <end position="255"/>
    </location>
</feature>